<evidence type="ECO:0000313" key="1">
    <source>
        <dbReference type="EMBL" id="RKM90966.1"/>
    </source>
</evidence>
<evidence type="ECO:0000313" key="2">
    <source>
        <dbReference type="Proteomes" id="UP000028058"/>
    </source>
</evidence>
<proteinExistence type="predicted"/>
<reference evidence="1 2" key="1">
    <citation type="journal article" date="2014" name="Genome Announc.">
        <title>Draft Genome Sequence of Streptomyces fradiae ATCC 19609, a Strain Highly Sensitive to Antibiotics.</title>
        <authorList>
            <person name="Bekker O.B."/>
            <person name="Klimina K.M."/>
            <person name="Vatlin A.A."/>
            <person name="Zakharevich N.V."/>
            <person name="Kasianov A.S."/>
            <person name="Danilenko V.N."/>
        </authorList>
    </citation>
    <scope>NUCLEOTIDE SEQUENCE [LARGE SCALE GENOMIC DNA]</scope>
    <source>
        <strain evidence="1 2">ATCC 19609</strain>
    </source>
</reference>
<name>A0A3R7HTT2_9ACTN</name>
<sequence length="108" mass="12274">MWVPDDSANGPAGRQLRELTEPYLPYGVMQLIVETGLRSVASLHTLYGGVDGWDGRRRRLSFTALGTRHRVIVPVHRIVALTGDRERRARDTAPLWEAYTPPVPHRQY</sequence>
<dbReference type="EMBL" id="JNAD02000020">
    <property type="protein sequence ID" value="RKM90966.1"/>
    <property type="molecule type" value="Genomic_DNA"/>
</dbReference>
<accession>A0A3R7HTT2</accession>
<gene>
    <name evidence="1" type="ORF">SFRA_030525</name>
</gene>
<protein>
    <submittedName>
        <fullName evidence="1">Uncharacterized protein</fullName>
    </submittedName>
</protein>
<keyword evidence="2" id="KW-1185">Reference proteome</keyword>
<organism evidence="1 2">
    <name type="scientific">Streptomyces xinghaiensis</name>
    <dbReference type="NCBI Taxonomy" id="1038928"/>
    <lineage>
        <taxon>Bacteria</taxon>
        <taxon>Bacillati</taxon>
        <taxon>Actinomycetota</taxon>
        <taxon>Actinomycetes</taxon>
        <taxon>Kitasatosporales</taxon>
        <taxon>Streptomycetaceae</taxon>
        <taxon>Streptomyces</taxon>
    </lineage>
</organism>
<dbReference type="AlphaFoldDB" id="A0A3R7HTT2"/>
<comment type="caution">
    <text evidence="1">The sequence shown here is derived from an EMBL/GenBank/DDBJ whole genome shotgun (WGS) entry which is preliminary data.</text>
</comment>
<dbReference type="Proteomes" id="UP000028058">
    <property type="component" value="Unassembled WGS sequence"/>
</dbReference>